<organism evidence="3 4">
    <name type="scientific">Meganyctiphanes norvegica</name>
    <name type="common">Northern krill</name>
    <name type="synonym">Thysanopoda norvegica</name>
    <dbReference type="NCBI Taxonomy" id="48144"/>
    <lineage>
        <taxon>Eukaryota</taxon>
        <taxon>Metazoa</taxon>
        <taxon>Ecdysozoa</taxon>
        <taxon>Arthropoda</taxon>
        <taxon>Crustacea</taxon>
        <taxon>Multicrustacea</taxon>
        <taxon>Malacostraca</taxon>
        <taxon>Eumalacostraca</taxon>
        <taxon>Eucarida</taxon>
        <taxon>Euphausiacea</taxon>
        <taxon>Euphausiidae</taxon>
        <taxon>Meganyctiphanes</taxon>
    </lineage>
</organism>
<sequence length="813" mass="93319">METLKRKVLGKSKPSLEKLTQDGQISETGNIDNVQIPNAKSSEKKKSKTTKNKRSSSLKEKKGSKRFWKKISEGNLSLTRNSSASSSRDVMNDDLMNRKIDTSSDFRGINDTRAVSMGADEFDSSERARRDSFTEIAQKIRHLMDSKQSSKSSEIINDAFNFIDSYNYDNEDETDSNFSTSISSSMASILSESNSTAKGSDDIQSFPTMMNSPSRKSSPTRKSSSISMSLPDILNMDEEESSMSGGSLVRKMTREDCVTMVLPNMEEKILPASKGATLRTALECLHQDVWDVKVEVPGSRLPLSINTELYNLRGTRLCIRARSLSLDAAVEATEASFRRRESINESLCDEEPDLNDDIFLQELSGDSSTIKKSKSKKASKETSVFYSPIELPDMEKMQHLLDHYSRNGIPHQPHILNFHSQYMQELREQRWQELVTSWEQLDHVQVQQQDAIWELVQSEHDYIQMLKVCQELFIACLCNLQNESLMFEIDTEKLFGNIQEVYSGNIAFWQDYIVKMLEKSRSTGEPMDPTALAEAFYKSEELFQAYMQHSLEDNHCQFYCKKNTYQNELFKTYLTWCESQPQCARLRLTDVLIAPMGRLKKYSVLLTPIALKTKENEKQLLLHEMIWQIDVFLSKINNGLNLQYAQNRLKEISNKIETCDIVDVRDDELEAVVRKHSSLNLTGPMPGCPEHLTRILVHRGELKIKDFYTSKMDVQVLLFTDMMLITKSMQKKSEKIKIIRPPYHIDYLEVVEVKDSLSIGVVYVNEWGVAESSFILLCPAQHEHRTWKDMVQRSKTLYSEAKQCKVRRKMTLT</sequence>
<comment type="caution">
    <text evidence="3">The sequence shown here is derived from an EMBL/GenBank/DDBJ whole genome shotgun (WGS) entry which is preliminary data.</text>
</comment>
<dbReference type="Gene3D" id="1.20.900.10">
    <property type="entry name" value="Dbl homology (DH) domain"/>
    <property type="match status" value="1"/>
</dbReference>
<evidence type="ECO:0000256" key="1">
    <source>
        <dbReference type="SAM" id="MobiDB-lite"/>
    </source>
</evidence>
<accession>A0AAV2QI23</accession>
<feature type="domain" description="DH" evidence="2">
    <location>
        <begin position="447"/>
        <end position="659"/>
    </location>
</feature>
<dbReference type="GO" id="GO:0030424">
    <property type="term" value="C:axon"/>
    <property type="evidence" value="ECO:0007669"/>
    <property type="project" value="TreeGrafter"/>
</dbReference>
<dbReference type="GO" id="GO:0043542">
    <property type="term" value="P:endothelial cell migration"/>
    <property type="evidence" value="ECO:0007669"/>
    <property type="project" value="TreeGrafter"/>
</dbReference>
<dbReference type="SUPFAM" id="SSF50729">
    <property type="entry name" value="PH domain-like"/>
    <property type="match status" value="1"/>
</dbReference>
<evidence type="ECO:0000259" key="2">
    <source>
        <dbReference type="PROSITE" id="PS50010"/>
    </source>
</evidence>
<dbReference type="InterPro" id="IPR001849">
    <property type="entry name" value="PH_domain"/>
</dbReference>
<feature type="compositionally biased region" description="Basic residues" evidence="1">
    <location>
        <begin position="1"/>
        <end position="10"/>
    </location>
</feature>
<dbReference type="InterPro" id="IPR035899">
    <property type="entry name" value="DBL_dom_sf"/>
</dbReference>
<dbReference type="SMART" id="SM00325">
    <property type="entry name" value="RhoGEF"/>
    <property type="match status" value="1"/>
</dbReference>
<dbReference type="PROSITE" id="PS50010">
    <property type="entry name" value="DH_2"/>
    <property type="match status" value="1"/>
</dbReference>
<feature type="compositionally biased region" description="Polar residues" evidence="1">
    <location>
        <begin position="196"/>
        <end position="211"/>
    </location>
</feature>
<dbReference type="GO" id="GO:0007266">
    <property type="term" value="P:Rho protein signal transduction"/>
    <property type="evidence" value="ECO:0007669"/>
    <property type="project" value="TreeGrafter"/>
</dbReference>
<feature type="region of interest" description="Disordered" evidence="1">
    <location>
        <begin position="1"/>
        <end position="65"/>
    </location>
</feature>
<protein>
    <recommendedName>
        <fullName evidence="2">DH domain-containing protein</fullName>
    </recommendedName>
</protein>
<dbReference type="EMBL" id="CAXKWB010006806">
    <property type="protein sequence ID" value="CAL4084469.1"/>
    <property type="molecule type" value="Genomic_DNA"/>
</dbReference>
<evidence type="ECO:0000313" key="4">
    <source>
        <dbReference type="Proteomes" id="UP001497623"/>
    </source>
</evidence>
<dbReference type="GO" id="GO:0005886">
    <property type="term" value="C:plasma membrane"/>
    <property type="evidence" value="ECO:0007669"/>
    <property type="project" value="TreeGrafter"/>
</dbReference>
<dbReference type="Pfam" id="PF00621">
    <property type="entry name" value="RhoGEF"/>
    <property type="match status" value="1"/>
</dbReference>
<dbReference type="Gene3D" id="2.30.29.30">
    <property type="entry name" value="Pleckstrin-homology domain (PH domain)/Phosphotyrosine-binding domain (PTB)"/>
    <property type="match status" value="1"/>
</dbReference>
<evidence type="ECO:0000313" key="3">
    <source>
        <dbReference type="EMBL" id="CAL4084469.1"/>
    </source>
</evidence>
<dbReference type="GO" id="GO:0005085">
    <property type="term" value="F:guanyl-nucleotide exchange factor activity"/>
    <property type="evidence" value="ECO:0007669"/>
    <property type="project" value="InterPro"/>
</dbReference>
<dbReference type="AlphaFoldDB" id="A0AAV2QI23"/>
<feature type="compositionally biased region" description="Low complexity" evidence="1">
    <location>
        <begin position="212"/>
        <end position="228"/>
    </location>
</feature>
<reference evidence="3 4" key="1">
    <citation type="submission" date="2024-05" db="EMBL/GenBank/DDBJ databases">
        <authorList>
            <person name="Wallberg A."/>
        </authorList>
    </citation>
    <scope>NUCLEOTIDE SEQUENCE [LARGE SCALE GENOMIC DNA]</scope>
</reference>
<feature type="compositionally biased region" description="Basic residues" evidence="1">
    <location>
        <begin position="43"/>
        <end position="65"/>
    </location>
</feature>
<dbReference type="CDD" id="cd13244">
    <property type="entry name" value="PH_PLEKHG5_G6"/>
    <property type="match status" value="1"/>
</dbReference>
<dbReference type="InterPro" id="IPR040181">
    <property type="entry name" value="PKHG5/7"/>
</dbReference>
<feature type="compositionally biased region" description="Polar residues" evidence="1">
    <location>
        <begin position="21"/>
        <end position="39"/>
    </location>
</feature>
<name>A0AAV2QI23_MEGNR</name>
<dbReference type="SUPFAM" id="SSF48065">
    <property type="entry name" value="DBL homology domain (DH-domain)"/>
    <property type="match status" value="1"/>
</dbReference>
<gene>
    <name evidence="3" type="ORF">MNOR_LOCUS12428</name>
</gene>
<dbReference type="InterPro" id="IPR000219">
    <property type="entry name" value="DH_dom"/>
</dbReference>
<dbReference type="PANTHER" id="PTHR13217:SF11">
    <property type="entry name" value="PLECKSTRIN HOMOLOGY DOMAIN-CONTAINING FAMILY G MEMBER 5"/>
    <property type="match status" value="1"/>
</dbReference>
<proteinExistence type="predicted"/>
<dbReference type="InterPro" id="IPR011993">
    <property type="entry name" value="PH-like_dom_sf"/>
</dbReference>
<feature type="region of interest" description="Disordered" evidence="1">
    <location>
        <begin position="193"/>
        <end position="228"/>
    </location>
</feature>
<dbReference type="SMART" id="SM00233">
    <property type="entry name" value="PH"/>
    <property type="match status" value="1"/>
</dbReference>
<dbReference type="GO" id="GO:0030139">
    <property type="term" value="C:endocytic vesicle"/>
    <property type="evidence" value="ECO:0007669"/>
    <property type="project" value="TreeGrafter"/>
</dbReference>
<dbReference type="Proteomes" id="UP001497623">
    <property type="component" value="Unassembled WGS sequence"/>
</dbReference>
<keyword evidence="4" id="KW-1185">Reference proteome</keyword>
<dbReference type="PANTHER" id="PTHR13217">
    <property type="entry name" value="PLECKSTRIN HOMOLOGY DOMAIN-CONTAINING FAMILY G MEMBER 7"/>
    <property type="match status" value="1"/>
</dbReference>